<dbReference type="PANTHER" id="PTHR14699">
    <property type="entry name" value="STI2 PROTEIN-RELATED"/>
    <property type="match status" value="1"/>
</dbReference>
<dbReference type="OrthoDB" id="5855406at2759"/>
<feature type="domain" description="Tetratricopeptide repeat protein 21A/21B second ARM" evidence="1">
    <location>
        <begin position="1"/>
        <end position="140"/>
    </location>
</feature>
<evidence type="ECO:0000259" key="1">
    <source>
        <dbReference type="Pfam" id="PF25060"/>
    </source>
</evidence>
<feature type="non-terminal residue" evidence="2">
    <location>
        <position position="141"/>
    </location>
</feature>
<organism evidence="2 3">
    <name type="scientific">Strongylus vulgaris</name>
    <name type="common">Blood worm</name>
    <dbReference type="NCBI Taxonomy" id="40348"/>
    <lineage>
        <taxon>Eukaryota</taxon>
        <taxon>Metazoa</taxon>
        <taxon>Ecdysozoa</taxon>
        <taxon>Nematoda</taxon>
        <taxon>Chromadorea</taxon>
        <taxon>Rhabditida</taxon>
        <taxon>Rhabditina</taxon>
        <taxon>Rhabditomorpha</taxon>
        <taxon>Strongyloidea</taxon>
        <taxon>Strongylidae</taxon>
        <taxon>Strongylus</taxon>
    </lineage>
</organism>
<keyword evidence="3" id="KW-1185">Reference proteome</keyword>
<dbReference type="EMBL" id="UYYB01015255">
    <property type="protein sequence ID" value="VDM70239.1"/>
    <property type="molecule type" value="Genomic_DNA"/>
</dbReference>
<protein>
    <recommendedName>
        <fullName evidence="1">Tetratricopeptide repeat protein 21A/21B second ARM domain-containing protein</fullName>
    </recommendedName>
</protein>
<name>A0A3P7IT24_STRVU</name>
<dbReference type="InterPro" id="IPR040364">
    <property type="entry name" value="TTC21A/TTC21B"/>
</dbReference>
<dbReference type="GO" id="GO:0005929">
    <property type="term" value="C:cilium"/>
    <property type="evidence" value="ECO:0007669"/>
    <property type="project" value="GOC"/>
</dbReference>
<dbReference type="GO" id="GO:0061512">
    <property type="term" value="P:protein localization to cilium"/>
    <property type="evidence" value="ECO:0007669"/>
    <property type="project" value="TreeGrafter"/>
</dbReference>
<proteinExistence type="predicted"/>
<dbReference type="Proteomes" id="UP000270094">
    <property type="component" value="Unassembled WGS sequence"/>
</dbReference>
<dbReference type="Pfam" id="PF25060">
    <property type="entry name" value="ARM_TT21_2nd"/>
    <property type="match status" value="1"/>
</dbReference>
<evidence type="ECO:0000313" key="2">
    <source>
        <dbReference type="EMBL" id="VDM70239.1"/>
    </source>
</evidence>
<dbReference type="PANTHER" id="PTHR14699:SF0">
    <property type="entry name" value="TETRATRICOPEPTIDE REPEAT PROTEIN 21 HOMOLOG"/>
    <property type="match status" value="1"/>
</dbReference>
<dbReference type="AlphaFoldDB" id="A0A3P7IT24"/>
<sequence length="141" mass="16037">MANALYKMAARNRTVLAFCRELLARANKRSRHAEYVVDELRVAISLEDVREVSAKMKELMLLDSDDPYATLAVTLSNLMSGKLNDASDQLTFMKEANPHVTDFAIYYFASAVIAKYKDNSYENFMQMTNDAIIAHFNKIQV</sequence>
<dbReference type="GO" id="GO:0030991">
    <property type="term" value="C:intraciliary transport particle A"/>
    <property type="evidence" value="ECO:0007669"/>
    <property type="project" value="TreeGrafter"/>
</dbReference>
<accession>A0A3P7IT24</accession>
<dbReference type="GO" id="GO:0035721">
    <property type="term" value="P:intraciliary retrograde transport"/>
    <property type="evidence" value="ECO:0007669"/>
    <property type="project" value="TreeGrafter"/>
</dbReference>
<reference evidence="2 3" key="1">
    <citation type="submission" date="2018-11" db="EMBL/GenBank/DDBJ databases">
        <authorList>
            <consortium name="Pathogen Informatics"/>
        </authorList>
    </citation>
    <scope>NUCLEOTIDE SEQUENCE [LARGE SCALE GENOMIC DNA]</scope>
</reference>
<evidence type="ECO:0000313" key="3">
    <source>
        <dbReference type="Proteomes" id="UP000270094"/>
    </source>
</evidence>
<gene>
    <name evidence="2" type="ORF">SVUK_LOCUS5237</name>
</gene>
<dbReference type="InterPro" id="IPR056832">
    <property type="entry name" value="ARM_TT21_2nd"/>
</dbReference>